<feature type="signal peptide" evidence="1">
    <location>
        <begin position="1"/>
        <end position="23"/>
    </location>
</feature>
<gene>
    <name evidence="2" type="ORF">IW252_001255</name>
</gene>
<accession>A0A931DCT0</accession>
<dbReference type="RefSeq" id="WP_196835789.1">
    <property type="nucleotide sequence ID" value="NZ_JADOTZ010000001.1"/>
</dbReference>
<sequence length="156" mass="16332">MERRRAALTATALLAAGSLTGCAGEPAWFTASVLRDAGVELVLLESTGAQNVGFTDMARYGTLLYDGRCWRLRADDGAEPAGVYAVGWADSTLGVSADPATLTPRPDLDVDPVAAGDYVLYGGGQIPVERVDGYPEECQQGTDGIVMINDARIPPA</sequence>
<dbReference type="PROSITE" id="PS51257">
    <property type="entry name" value="PROKAR_LIPOPROTEIN"/>
    <property type="match status" value="1"/>
</dbReference>
<keyword evidence="3" id="KW-1185">Reference proteome</keyword>
<name>A0A931DCT0_9MICC</name>
<evidence type="ECO:0000313" key="2">
    <source>
        <dbReference type="EMBL" id="MBG6084488.1"/>
    </source>
</evidence>
<proteinExistence type="predicted"/>
<organism evidence="2 3">
    <name type="scientific">Zhihengliuella flava</name>
    <dbReference type="NCBI Taxonomy" id="1285193"/>
    <lineage>
        <taxon>Bacteria</taxon>
        <taxon>Bacillati</taxon>
        <taxon>Actinomycetota</taxon>
        <taxon>Actinomycetes</taxon>
        <taxon>Micrococcales</taxon>
        <taxon>Micrococcaceae</taxon>
        <taxon>Zhihengliuella</taxon>
    </lineage>
</organism>
<evidence type="ECO:0008006" key="4">
    <source>
        <dbReference type="Google" id="ProtNLM"/>
    </source>
</evidence>
<dbReference type="Proteomes" id="UP000625033">
    <property type="component" value="Unassembled WGS sequence"/>
</dbReference>
<reference evidence="2" key="1">
    <citation type="submission" date="2020-11" db="EMBL/GenBank/DDBJ databases">
        <title>Sequencing the genomes of 1000 actinobacteria strains.</title>
        <authorList>
            <person name="Klenk H.-P."/>
        </authorList>
    </citation>
    <scope>NUCLEOTIDE SEQUENCE</scope>
    <source>
        <strain evidence="2">DSM 26152</strain>
    </source>
</reference>
<keyword evidence="1" id="KW-0732">Signal</keyword>
<comment type="caution">
    <text evidence="2">The sequence shown here is derived from an EMBL/GenBank/DDBJ whole genome shotgun (WGS) entry which is preliminary data.</text>
</comment>
<evidence type="ECO:0000256" key="1">
    <source>
        <dbReference type="SAM" id="SignalP"/>
    </source>
</evidence>
<feature type="chain" id="PRO_5037119016" description="Lipoprotein" evidence="1">
    <location>
        <begin position="24"/>
        <end position="156"/>
    </location>
</feature>
<evidence type="ECO:0000313" key="3">
    <source>
        <dbReference type="Proteomes" id="UP000625033"/>
    </source>
</evidence>
<dbReference type="AlphaFoldDB" id="A0A931DCT0"/>
<protein>
    <recommendedName>
        <fullName evidence="4">Lipoprotein</fullName>
    </recommendedName>
</protein>
<dbReference type="EMBL" id="JADOTZ010000001">
    <property type="protein sequence ID" value="MBG6084488.1"/>
    <property type="molecule type" value="Genomic_DNA"/>
</dbReference>